<evidence type="ECO:0000313" key="2">
    <source>
        <dbReference type="EMBL" id="KIO21313.1"/>
    </source>
</evidence>
<accession>A0A0C3KIJ3</accession>
<evidence type="ECO:0000313" key="3">
    <source>
        <dbReference type="Proteomes" id="UP000054248"/>
    </source>
</evidence>
<proteinExistence type="predicted"/>
<gene>
    <name evidence="2" type="ORF">M407DRAFT_245519</name>
</gene>
<dbReference type="HOGENOM" id="CLU_187308_0_0_1"/>
<dbReference type="Proteomes" id="UP000054248">
    <property type="component" value="Unassembled WGS sequence"/>
</dbReference>
<organism evidence="2 3">
    <name type="scientific">Tulasnella calospora MUT 4182</name>
    <dbReference type="NCBI Taxonomy" id="1051891"/>
    <lineage>
        <taxon>Eukaryota</taxon>
        <taxon>Fungi</taxon>
        <taxon>Dikarya</taxon>
        <taxon>Basidiomycota</taxon>
        <taxon>Agaricomycotina</taxon>
        <taxon>Agaricomycetes</taxon>
        <taxon>Cantharellales</taxon>
        <taxon>Tulasnellaceae</taxon>
        <taxon>Tulasnella</taxon>
    </lineage>
</organism>
<protein>
    <submittedName>
        <fullName evidence="2">Uncharacterized protein</fullName>
    </submittedName>
</protein>
<reference evidence="2 3" key="1">
    <citation type="submission" date="2014-04" db="EMBL/GenBank/DDBJ databases">
        <authorList>
            <consortium name="DOE Joint Genome Institute"/>
            <person name="Kuo A."/>
            <person name="Girlanda M."/>
            <person name="Perotto S."/>
            <person name="Kohler A."/>
            <person name="Nagy L.G."/>
            <person name="Floudas D."/>
            <person name="Copeland A."/>
            <person name="Barry K.W."/>
            <person name="Cichocki N."/>
            <person name="Veneault-Fourrey C."/>
            <person name="LaButti K."/>
            <person name="Lindquist E.A."/>
            <person name="Lipzen A."/>
            <person name="Lundell T."/>
            <person name="Morin E."/>
            <person name="Murat C."/>
            <person name="Sun H."/>
            <person name="Tunlid A."/>
            <person name="Henrissat B."/>
            <person name="Grigoriev I.V."/>
            <person name="Hibbett D.S."/>
            <person name="Martin F."/>
            <person name="Nordberg H.P."/>
            <person name="Cantor M.N."/>
            <person name="Hua S.X."/>
        </authorList>
    </citation>
    <scope>NUCLEOTIDE SEQUENCE [LARGE SCALE GENOMIC DNA]</scope>
    <source>
        <strain evidence="2 3">MUT 4182</strain>
    </source>
</reference>
<reference evidence="3" key="2">
    <citation type="submission" date="2015-01" db="EMBL/GenBank/DDBJ databases">
        <title>Evolutionary Origins and Diversification of the Mycorrhizal Mutualists.</title>
        <authorList>
            <consortium name="DOE Joint Genome Institute"/>
            <consortium name="Mycorrhizal Genomics Consortium"/>
            <person name="Kohler A."/>
            <person name="Kuo A."/>
            <person name="Nagy L.G."/>
            <person name="Floudas D."/>
            <person name="Copeland A."/>
            <person name="Barry K.W."/>
            <person name="Cichocki N."/>
            <person name="Veneault-Fourrey C."/>
            <person name="LaButti K."/>
            <person name="Lindquist E.A."/>
            <person name="Lipzen A."/>
            <person name="Lundell T."/>
            <person name="Morin E."/>
            <person name="Murat C."/>
            <person name="Riley R."/>
            <person name="Ohm R."/>
            <person name="Sun H."/>
            <person name="Tunlid A."/>
            <person name="Henrissat B."/>
            <person name="Grigoriev I.V."/>
            <person name="Hibbett D.S."/>
            <person name="Martin F."/>
        </authorList>
    </citation>
    <scope>NUCLEOTIDE SEQUENCE [LARGE SCALE GENOMIC DNA]</scope>
    <source>
        <strain evidence="3">MUT 4182</strain>
    </source>
</reference>
<feature type="region of interest" description="Disordered" evidence="1">
    <location>
        <begin position="1"/>
        <end position="23"/>
    </location>
</feature>
<evidence type="ECO:0000256" key="1">
    <source>
        <dbReference type="SAM" id="MobiDB-lite"/>
    </source>
</evidence>
<keyword evidence="3" id="KW-1185">Reference proteome</keyword>
<name>A0A0C3KIJ3_9AGAM</name>
<dbReference type="EMBL" id="KN823142">
    <property type="protein sequence ID" value="KIO21313.1"/>
    <property type="molecule type" value="Genomic_DNA"/>
</dbReference>
<dbReference type="AlphaFoldDB" id="A0A0C3KIJ3"/>
<sequence>MFGSLVQSRCIATHQPPEPPSSGWLLENLESLSIGLDTIESQNEFISMLRDRYEATPDIGTIGRSGCPMSLKSIELRGGPRDEGLVEEIREILGEVNVFWRSNR</sequence>